<dbReference type="PANTHER" id="PTHR24567">
    <property type="entry name" value="CRP FAMILY TRANSCRIPTIONAL REGULATORY PROTEIN"/>
    <property type="match status" value="1"/>
</dbReference>
<evidence type="ECO:0000259" key="4">
    <source>
        <dbReference type="PROSITE" id="PS50042"/>
    </source>
</evidence>
<dbReference type="RefSeq" id="WP_154481782.1">
    <property type="nucleotide sequence ID" value="NZ_JAJBNW010000010.1"/>
</dbReference>
<dbReference type="InterPro" id="IPR012318">
    <property type="entry name" value="HTH_CRP"/>
</dbReference>
<dbReference type="OrthoDB" id="3176638at2"/>
<protein>
    <submittedName>
        <fullName evidence="7">Crp/Fnr family transcriptional regulator</fullName>
    </submittedName>
</protein>
<gene>
    <name evidence="7" type="ORF">FYJ27_01055</name>
    <name evidence="6" type="ORF">L0P62_05345</name>
</gene>
<dbReference type="InterPro" id="IPR050397">
    <property type="entry name" value="Env_Response_Regulators"/>
</dbReference>
<accession>A0A844FED7</accession>
<dbReference type="GO" id="GO:0003677">
    <property type="term" value="F:DNA binding"/>
    <property type="evidence" value="ECO:0007669"/>
    <property type="project" value="UniProtKB-KW"/>
</dbReference>
<evidence type="ECO:0000313" key="8">
    <source>
        <dbReference type="Proteomes" id="UP000462760"/>
    </source>
</evidence>
<dbReference type="AlphaFoldDB" id="A0A844FED7"/>
<dbReference type="InterPro" id="IPR000595">
    <property type="entry name" value="cNMP-bd_dom"/>
</dbReference>
<feature type="domain" description="Cyclic nucleotide-binding" evidence="4">
    <location>
        <begin position="13"/>
        <end position="118"/>
    </location>
</feature>
<dbReference type="GO" id="GO:0003700">
    <property type="term" value="F:DNA-binding transcription factor activity"/>
    <property type="evidence" value="ECO:0007669"/>
    <property type="project" value="TreeGrafter"/>
</dbReference>
<dbReference type="PANTHER" id="PTHR24567:SF58">
    <property type="entry name" value="CYCLIC AMP-BINDING REGULATORY PROTEIN"/>
    <property type="match status" value="1"/>
</dbReference>
<dbReference type="InterPro" id="IPR014710">
    <property type="entry name" value="RmlC-like_jellyroll"/>
</dbReference>
<evidence type="ECO:0000259" key="5">
    <source>
        <dbReference type="PROSITE" id="PS51063"/>
    </source>
</evidence>
<dbReference type="EMBL" id="JAKNID010000014">
    <property type="protein sequence ID" value="MCG4564871.1"/>
    <property type="molecule type" value="Genomic_DNA"/>
</dbReference>
<keyword evidence="1" id="KW-0805">Transcription regulation</keyword>
<keyword evidence="2" id="KW-0238">DNA-binding</keyword>
<dbReference type="SMART" id="SM00100">
    <property type="entry name" value="cNMP"/>
    <property type="match status" value="1"/>
</dbReference>
<dbReference type="InterPro" id="IPR018490">
    <property type="entry name" value="cNMP-bd_dom_sf"/>
</dbReference>
<evidence type="ECO:0000313" key="7">
    <source>
        <dbReference type="EMBL" id="MSS42326.1"/>
    </source>
</evidence>
<proteinExistence type="predicted"/>
<dbReference type="InterPro" id="IPR036390">
    <property type="entry name" value="WH_DNA-bd_sf"/>
</dbReference>
<sequence length="226" mass="25936">MNKIVDVLSKCVLFKDMTNNEIKKILESIDYKISSFKKGEIIAIEEEECVNLGIILDGLVEIQKTFPSGNIVTLNRFKSGNIFGEAIVFSKKHVYPATIMSIDNSKIMFIHKNDIINICSINNKFLGNFMTILSDRILMLNSKIKILSYETIRKKIANFLLDEYKKQNNNFLEFSYGRKKMAEVLNVPRPSLSRELAKMRDEGIIDFDKNVIKIVDIKLLEGCLIN</sequence>
<feature type="domain" description="HTH crp-type" evidence="5">
    <location>
        <begin position="150"/>
        <end position="218"/>
    </location>
</feature>
<comment type="caution">
    <text evidence="7">The sequence shown here is derived from an EMBL/GenBank/DDBJ whole genome shotgun (WGS) entry which is preliminary data.</text>
</comment>
<evidence type="ECO:0000256" key="2">
    <source>
        <dbReference type="ARBA" id="ARBA00023125"/>
    </source>
</evidence>
<keyword evidence="9" id="KW-1185">Reference proteome</keyword>
<evidence type="ECO:0000313" key="6">
    <source>
        <dbReference type="EMBL" id="MCG4564871.1"/>
    </source>
</evidence>
<dbReference type="Pfam" id="PF13545">
    <property type="entry name" value="HTH_Crp_2"/>
    <property type="match status" value="1"/>
</dbReference>
<dbReference type="GO" id="GO:0005829">
    <property type="term" value="C:cytosol"/>
    <property type="evidence" value="ECO:0007669"/>
    <property type="project" value="TreeGrafter"/>
</dbReference>
<evidence type="ECO:0000313" key="9">
    <source>
        <dbReference type="Proteomes" id="UP001108123"/>
    </source>
</evidence>
<name>A0A844FED7_9FIRM</name>
<organism evidence="7 8">
    <name type="scientific">Anaerosalibacter bizertensis</name>
    <dbReference type="NCBI Taxonomy" id="932217"/>
    <lineage>
        <taxon>Bacteria</taxon>
        <taxon>Bacillati</taxon>
        <taxon>Bacillota</taxon>
        <taxon>Tissierellia</taxon>
        <taxon>Tissierellales</taxon>
        <taxon>Sporanaerobacteraceae</taxon>
        <taxon>Anaerosalibacter</taxon>
    </lineage>
</organism>
<dbReference type="SUPFAM" id="SSF46785">
    <property type="entry name" value="Winged helix' DNA-binding domain"/>
    <property type="match status" value="1"/>
</dbReference>
<dbReference type="EMBL" id="VULR01000001">
    <property type="protein sequence ID" value="MSS42326.1"/>
    <property type="molecule type" value="Genomic_DNA"/>
</dbReference>
<evidence type="ECO:0000256" key="3">
    <source>
        <dbReference type="ARBA" id="ARBA00023163"/>
    </source>
</evidence>
<dbReference type="Pfam" id="PF00027">
    <property type="entry name" value="cNMP_binding"/>
    <property type="match status" value="1"/>
</dbReference>
<evidence type="ECO:0000256" key="1">
    <source>
        <dbReference type="ARBA" id="ARBA00023015"/>
    </source>
</evidence>
<reference evidence="7 8" key="1">
    <citation type="submission" date="2019-08" db="EMBL/GenBank/DDBJ databases">
        <title>In-depth cultivation of the pig gut microbiome towards novel bacterial diversity and tailored functional studies.</title>
        <authorList>
            <person name="Wylensek D."/>
            <person name="Hitch T.C.A."/>
            <person name="Clavel T."/>
        </authorList>
    </citation>
    <scope>NUCLEOTIDE SEQUENCE [LARGE SCALE GENOMIC DNA]</scope>
    <source>
        <strain evidence="7 8">Med78-601-WT-4W-RMD-3</strain>
    </source>
</reference>
<keyword evidence="3" id="KW-0804">Transcription</keyword>
<dbReference type="PROSITE" id="PS51063">
    <property type="entry name" value="HTH_CRP_2"/>
    <property type="match status" value="1"/>
</dbReference>
<dbReference type="Proteomes" id="UP000462760">
    <property type="component" value="Unassembled WGS sequence"/>
</dbReference>
<dbReference type="Proteomes" id="UP001108123">
    <property type="component" value="Unassembled WGS sequence"/>
</dbReference>
<dbReference type="Gene3D" id="2.60.120.10">
    <property type="entry name" value="Jelly Rolls"/>
    <property type="match status" value="1"/>
</dbReference>
<reference evidence="6" key="2">
    <citation type="submission" date="2022-01" db="EMBL/GenBank/DDBJ databases">
        <title>Collection of gut derived symbiotic bacterial strains cultured from healthy donors.</title>
        <authorList>
            <person name="Lin H."/>
            <person name="Kohout C."/>
            <person name="Waligurski E."/>
            <person name="Pamer E.G."/>
        </authorList>
    </citation>
    <scope>NUCLEOTIDE SEQUENCE</scope>
    <source>
        <strain evidence="6">MSK.14.39</strain>
    </source>
</reference>
<dbReference type="SUPFAM" id="SSF51206">
    <property type="entry name" value="cAMP-binding domain-like"/>
    <property type="match status" value="1"/>
</dbReference>
<dbReference type="CDD" id="cd00038">
    <property type="entry name" value="CAP_ED"/>
    <property type="match status" value="1"/>
</dbReference>
<dbReference type="PROSITE" id="PS50042">
    <property type="entry name" value="CNMP_BINDING_3"/>
    <property type="match status" value="1"/>
</dbReference>